<name>A0A2T3W4W0_9DEIO</name>
<evidence type="ECO:0000313" key="2">
    <source>
        <dbReference type="Proteomes" id="UP000240317"/>
    </source>
</evidence>
<comment type="caution">
    <text evidence="1">The sequence shown here is derived from an EMBL/GenBank/DDBJ whole genome shotgun (WGS) entry which is preliminary data.</text>
</comment>
<dbReference type="Pfam" id="PF05973">
    <property type="entry name" value="Gp49"/>
    <property type="match status" value="1"/>
</dbReference>
<sequence length="115" mass="12971">MPEEVIREFGFVLRAVQNGGQHSSIKVWKGEAGVYEIRISNSDSTFRTVYLVNLSTGIYVLHAFQKKSSTGIKTSQLDKDMVAARFSKAKQIHEELLAEKDKSNEVRKVAKKKGR</sequence>
<gene>
    <name evidence="1" type="ORF">C8263_15290</name>
</gene>
<keyword evidence="2" id="KW-1185">Reference proteome</keyword>
<dbReference type="InterPro" id="IPR009241">
    <property type="entry name" value="HigB-like"/>
</dbReference>
<dbReference type="AlphaFoldDB" id="A0A2T3W4W0"/>
<dbReference type="Proteomes" id="UP000240317">
    <property type="component" value="Unassembled WGS sequence"/>
</dbReference>
<protein>
    <submittedName>
        <fullName evidence="1">Addiction module toxin RelE</fullName>
    </submittedName>
</protein>
<proteinExistence type="predicted"/>
<accession>A0A2T3W4W0</accession>
<reference evidence="1 2" key="1">
    <citation type="submission" date="2018-03" db="EMBL/GenBank/DDBJ databases">
        <title>Draft genome of Deinococcus sp. OD32.</title>
        <authorList>
            <person name="Wang X.-P."/>
            <person name="Du Z.-J."/>
        </authorList>
    </citation>
    <scope>NUCLEOTIDE SEQUENCE [LARGE SCALE GENOMIC DNA]</scope>
    <source>
        <strain evidence="1 2">OD32</strain>
    </source>
</reference>
<dbReference type="OrthoDB" id="9797093at2"/>
<evidence type="ECO:0000313" key="1">
    <source>
        <dbReference type="EMBL" id="PTA66930.1"/>
    </source>
</evidence>
<dbReference type="EMBL" id="PYSV01000017">
    <property type="protein sequence ID" value="PTA66930.1"/>
    <property type="molecule type" value="Genomic_DNA"/>
</dbReference>
<organism evidence="1 2">
    <name type="scientific">Deinococcus arcticus</name>
    <dbReference type="NCBI Taxonomy" id="2136176"/>
    <lineage>
        <taxon>Bacteria</taxon>
        <taxon>Thermotogati</taxon>
        <taxon>Deinococcota</taxon>
        <taxon>Deinococci</taxon>
        <taxon>Deinococcales</taxon>
        <taxon>Deinococcaceae</taxon>
        <taxon>Deinococcus</taxon>
    </lineage>
</organism>